<dbReference type="STRING" id="35756.GCA_001044155_02794"/>
<gene>
    <name evidence="8" type="primary">mhqP</name>
    <name evidence="8" type="ORF">NCTC11862_01793</name>
</gene>
<dbReference type="RefSeq" id="WP_018581115.1">
    <property type="nucleotide sequence ID" value="NZ_LDYD01000009.1"/>
</dbReference>
<name>A0A376CP46_9CORY</name>
<reference evidence="8 9" key="1">
    <citation type="submission" date="2018-06" db="EMBL/GenBank/DDBJ databases">
        <authorList>
            <consortium name="Pathogen Informatics"/>
            <person name="Doyle S."/>
        </authorList>
    </citation>
    <scope>NUCLEOTIDE SEQUENCE [LARGE SCALE GENOMIC DNA]</scope>
    <source>
        <strain evidence="8 9">NCTC11862</strain>
    </source>
</reference>
<dbReference type="EMBL" id="UFXQ01000001">
    <property type="protein sequence ID" value="STC69987.1"/>
    <property type="molecule type" value="Genomic_DNA"/>
</dbReference>
<keyword evidence="6 7" id="KW-0472">Membrane</keyword>
<keyword evidence="3" id="KW-1003">Cell membrane</keyword>
<evidence type="ECO:0000256" key="3">
    <source>
        <dbReference type="ARBA" id="ARBA00022475"/>
    </source>
</evidence>
<dbReference type="PANTHER" id="PTHR33452">
    <property type="entry name" value="OXIDOREDUCTASE CATD-RELATED"/>
    <property type="match status" value="1"/>
</dbReference>
<proteinExistence type="inferred from homology"/>
<comment type="subcellular location">
    <subcellularLocation>
        <location evidence="1">Cell membrane</location>
        <topology evidence="1">Multi-pass membrane protein</topology>
    </subcellularLocation>
</comment>
<evidence type="ECO:0000256" key="7">
    <source>
        <dbReference type="SAM" id="Phobius"/>
    </source>
</evidence>
<evidence type="ECO:0000313" key="8">
    <source>
        <dbReference type="EMBL" id="STC69987.1"/>
    </source>
</evidence>
<feature type="transmembrane region" description="Helical" evidence="7">
    <location>
        <begin position="80"/>
        <end position="101"/>
    </location>
</feature>
<dbReference type="OrthoDB" id="1122432at2"/>
<keyword evidence="4 7" id="KW-0812">Transmembrane</keyword>
<feature type="transmembrane region" description="Helical" evidence="7">
    <location>
        <begin position="52"/>
        <end position="73"/>
    </location>
</feature>
<evidence type="ECO:0000256" key="1">
    <source>
        <dbReference type="ARBA" id="ARBA00004651"/>
    </source>
</evidence>
<dbReference type="PANTHER" id="PTHR33452:SF1">
    <property type="entry name" value="INNER MEMBRANE PROTEIN YPHA-RELATED"/>
    <property type="match status" value="1"/>
</dbReference>
<dbReference type="Proteomes" id="UP000254467">
    <property type="component" value="Unassembled WGS sequence"/>
</dbReference>
<sequence>MNRPVLRDITLLLVRIALGVVFVARGYQHWFIDGMGAVAADFARRGIPQPKLSAYLTGSVELIAGALLLIGLLSTLMAGILALLVAAAAYFVHLDQGFFVQDGGVEYPLVLVVTLLVIVVFGAGRISLDEVLNRG</sequence>
<evidence type="ECO:0000256" key="4">
    <source>
        <dbReference type="ARBA" id="ARBA00022692"/>
    </source>
</evidence>
<protein>
    <submittedName>
        <fullName evidence="8">Oxidoreductase mhqP</fullName>
    </submittedName>
</protein>
<evidence type="ECO:0000256" key="6">
    <source>
        <dbReference type="ARBA" id="ARBA00023136"/>
    </source>
</evidence>
<dbReference type="InterPro" id="IPR051907">
    <property type="entry name" value="DoxX-like_oxidoreductase"/>
</dbReference>
<feature type="transmembrane region" description="Helical" evidence="7">
    <location>
        <begin position="12"/>
        <end position="32"/>
    </location>
</feature>
<evidence type="ECO:0000256" key="2">
    <source>
        <dbReference type="ARBA" id="ARBA00006679"/>
    </source>
</evidence>
<organism evidence="8 9">
    <name type="scientific">Corynebacterium pilosum</name>
    <dbReference type="NCBI Taxonomy" id="35756"/>
    <lineage>
        <taxon>Bacteria</taxon>
        <taxon>Bacillati</taxon>
        <taxon>Actinomycetota</taxon>
        <taxon>Actinomycetes</taxon>
        <taxon>Mycobacteriales</taxon>
        <taxon>Corynebacteriaceae</taxon>
        <taxon>Corynebacterium</taxon>
    </lineage>
</organism>
<comment type="similarity">
    <text evidence="2">Belongs to the DoxX family.</text>
</comment>
<evidence type="ECO:0000313" key="9">
    <source>
        <dbReference type="Proteomes" id="UP000254467"/>
    </source>
</evidence>
<dbReference type="InterPro" id="IPR032808">
    <property type="entry name" value="DoxX"/>
</dbReference>
<evidence type="ECO:0000256" key="5">
    <source>
        <dbReference type="ARBA" id="ARBA00022989"/>
    </source>
</evidence>
<dbReference type="Pfam" id="PF07681">
    <property type="entry name" value="DoxX"/>
    <property type="match status" value="1"/>
</dbReference>
<feature type="transmembrane region" description="Helical" evidence="7">
    <location>
        <begin position="107"/>
        <end position="128"/>
    </location>
</feature>
<keyword evidence="9" id="KW-1185">Reference proteome</keyword>
<keyword evidence="5 7" id="KW-1133">Transmembrane helix</keyword>
<dbReference type="GO" id="GO:0005886">
    <property type="term" value="C:plasma membrane"/>
    <property type="evidence" value="ECO:0007669"/>
    <property type="project" value="UniProtKB-SubCell"/>
</dbReference>
<dbReference type="AlphaFoldDB" id="A0A376CP46"/>
<accession>A0A376CP46</accession>